<dbReference type="SUPFAM" id="SSF50729">
    <property type="entry name" value="PH domain-like"/>
    <property type="match status" value="1"/>
</dbReference>
<dbReference type="PROSITE" id="PS50003">
    <property type="entry name" value="PH_DOMAIN"/>
    <property type="match status" value="1"/>
</dbReference>
<dbReference type="InterPro" id="IPR000648">
    <property type="entry name" value="Oxysterol-bd"/>
</dbReference>
<evidence type="ECO:0000256" key="5">
    <source>
        <dbReference type="SAM" id="MobiDB-lite"/>
    </source>
</evidence>
<dbReference type="GO" id="GO:0032934">
    <property type="term" value="F:sterol binding"/>
    <property type="evidence" value="ECO:0007669"/>
    <property type="project" value="TreeGrafter"/>
</dbReference>
<dbReference type="InterPro" id="IPR011993">
    <property type="entry name" value="PH-like_dom_sf"/>
</dbReference>
<dbReference type="GO" id="GO:0097038">
    <property type="term" value="C:perinuclear endoplasmic reticulum"/>
    <property type="evidence" value="ECO:0007669"/>
    <property type="project" value="TreeGrafter"/>
</dbReference>
<dbReference type="KEGG" id="bnn:FOA43_002686"/>
<dbReference type="SUPFAM" id="SSF144000">
    <property type="entry name" value="Oxysterol-binding protein-like"/>
    <property type="match status" value="1"/>
</dbReference>
<reference evidence="7" key="1">
    <citation type="submission" date="2020-10" db="EMBL/GenBank/DDBJ databases">
        <authorList>
            <person name="Roach M.J.R."/>
        </authorList>
    </citation>
    <scope>NUCLEOTIDE SEQUENCE</scope>
    <source>
        <strain evidence="7">CBS 1945</strain>
    </source>
</reference>
<name>A0A875S350_EENNA</name>
<protein>
    <recommendedName>
        <fullName evidence="6">PH domain-containing protein</fullName>
    </recommendedName>
</protein>
<dbReference type="GO" id="GO:0035621">
    <property type="term" value="P:ER to Golgi ceramide transport"/>
    <property type="evidence" value="ECO:0007669"/>
    <property type="project" value="TreeGrafter"/>
</dbReference>
<evidence type="ECO:0000256" key="1">
    <source>
        <dbReference type="ARBA" id="ARBA00008842"/>
    </source>
</evidence>
<dbReference type="Gene3D" id="2.40.160.120">
    <property type="match status" value="1"/>
</dbReference>
<dbReference type="SMART" id="SM00233">
    <property type="entry name" value="PH"/>
    <property type="match status" value="1"/>
</dbReference>
<feature type="compositionally biased region" description="Basic residues" evidence="5">
    <location>
        <begin position="550"/>
        <end position="564"/>
    </location>
</feature>
<feature type="compositionally biased region" description="Polar residues" evidence="5">
    <location>
        <begin position="299"/>
        <end position="311"/>
    </location>
</feature>
<keyword evidence="4" id="KW-0446">Lipid-binding</keyword>
<keyword evidence="3" id="KW-0445">Lipid transport</keyword>
<dbReference type="Proteomes" id="UP000662931">
    <property type="component" value="Chromosome 3"/>
</dbReference>
<evidence type="ECO:0000313" key="7">
    <source>
        <dbReference type="EMBL" id="QPG75333.1"/>
    </source>
</evidence>
<dbReference type="PANTHER" id="PTHR10972">
    <property type="entry name" value="OXYSTEROL-BINDING PROTEIN-RELATED"/>
    <property type="match status" value="1"/>
</dbReference>
<feature type="region of interest" description="Disordered" evidence="5">
    <location>
        <begin position="153"/>
        <end position="205"/>
    </location>
</feature>
<dbReference type="OrthoDB" id="1854502at2759"/>
<keyword evidence="8" id="KW-1185">Reference proteome</keyword>
<feature type="domain" description="PH" evidence="6">
    <location>
        <begin position="352"/>
        <end position="446"/>
    </location>
</feature>
<keyword evidence="2" id="KW-0813">Transport</keyword>
<feature type="region of interest" description="Disordered" evidence="5">
    <location>
        <begin position="538"/>
        <end position="599"/>
    </location>
</feature>
<organism evidence="7 8">
    <name type="scientific">Eeniella nana</name>
    <name type="common">Yeast</name>
    <name type="synonym">Brettanomyces nanus</name>
    <dbReference type="NCBI Taxonomy" id="13502"/>
    <lineage>
        <taxon>Eukaryota</taxon>
        <taxon>Fungi</taxon>
        <taxon>Dikarya</taxon>
        <taxon>Ascomycota</taxon>
        <taxon>Saccharomycotina</taxon>
        <taxon>Pichiomycetes</taxon>
        <taxon>Pichiales</taxon>
        <taxon>Pichiaceae</taxon>
        <taxon>Brettanomyces</taxon>
    </lineage>
</organism>
<dbReference type="PANTHER" id="PTHR10972:SF203">
    <property type="entry name" value="OXYSTEROL-BINDING PROTEIN HOMOLOG 3"/>
    <property type="match status" value="1"/>
</dbReference>
<dbReference type="GO" id="GO:0034727">
    <property type="term" value="P:piecemeal microautophagy of the nucleus"/>
    <property type="evidence" value="ECO:0007669"/>
    <property type="project" value="TreeGrafter"/>
</dbReference>
<gene>
    <name evidence="7" type="ORF">FOA43_002686</name>
</gene>
<dbReference type="GO" id="GO:0005886">
    <property type="term" value="C:plasma membrane"/>
    <property type="evidence" value="ECO:0007669"/>
    <property type="project" value="TreeGrafter"/>
</dbReference>
<dbReference type="EMBL" id="CP064814">
    <property type="protein sequence ID" value="QPG75333.1"/>
    <property type="molecule type" value="Genomic_DNA"/>
</dbReference>
<feature type="region of interest" description="Disordered" evidence="5">
    <location>
        <begin position="39"/>
        <end position="79"/>
    </location>
</feature>
<proteinExistence type="inferred from homology"/>
<dbReference type="SUPFAM" id="SSF101576">
    <property type="entry name" value="Supernatant protein factor (SPF), C-terminal domain"/>
    <property type="match status" value="1"/>
</dbReference>
<feature type="compositionally biased region" description="Low complexity" evidence="5">
    <location>
        <begin position="538"/>
        <end position="547"/>
    </location>
</feature>
<feature type="region of interest" description="Disordered" evidence="5">
    <location>
        <begin position="299"/>
        <end position="318"/>
    </location>
</feature>
<dbReference type="GO" id="GO:0006887">
    <property type="term" value="P:exocytosis"/>
    <property type="evidence" value="ECO:0007669"/>
    <property type="project" value="TreeGrafter"/>
</dbReference>
<dbReference type="Gene3D" id="2.30.29.30">
    <property type="entry name" value="Pleckstrin-homology domain (PH domain)/Phosphotyrosine-binding domain (PTB)"/>
    <property type="match status" value="1"/>
</dbReference>
<dbReference type="FunFam" id="2.40.160.120:FF:000001">
    <property type="entry name" value="Oxysterol-binding protein"/>
    <property type="match status" value="1"/>
</dbReference>
<accession>A0A875S350</accession>
<dbReference type="AlphaFoldDB" id="A0A875S350"/>
<dbReference type="InterPro" id="IPR041680">
    <property type="entry name" value="PH_8"/>
</dbReference>
<comment type="similarity">
    <text evidence="1">Belongs to the OSBP family.</text>
</comment>
<evidence type="ECO:0000256" key="4">
    <source>
        <dbReference type="ARBA" id="ARBA00023121"/>
    </source>
</evidence>
<sequence>METFEVRSKSFTIKWVDAPDNSVIRWELKPLKRSINLGIYRHNKPEPPTTASSSQSRDRSVTELSNESTGSLSTHAVDSVTDNNAADSFSMSENLSVDTVNRVPRKMFNAMHENFFSSDPMAATASNPAIAITRAATSTAMTSLTTISALSNTQNGAVDGDSANKPTISSKRKSSSASLASKNRLRRRASSRSSIRSNDGTDSNLDEHIDHHLIREKWVGRCAGDEFVSDAFHVTSGGLFAFVFDNTFSRTKAKKVMFGQWVESEKRSNRSFKNDFGVVPTPAAVADLSIDSLSSSIHPATSVSSRDQQQALEDAETTLDSPISVHTRKLRFQLPEEKQLGKNTFMIRLKGVQYLQGFMKKKRRRAGGNFAKRFFNLNFKYAVLDYYADETSNNIRGNMLVTQTVISADPKLQMLYLDSGMEQWVLKALSQEDFDVWVQAFNYIKRRDKKIRMEGTSVAIDEPMSPYSDQLSYFDDAGVTADEYLDAISGGRSLHDHAAIQKHHAQLNDAFESLQNLADNAMELARCQQQVINRLEESSTSASNSCSEPHRRRSNSLFWKKGHRNSSDTELARTTSNSVSVGPNQFTQSTDSLQSSMTKQGKSQSLLSVIDQLQAGITDIHADCNALLSRMSSIKHPLTRTTTAATSYISQDFFDAQEVIQEMNDSVMIVSDDERAPEQPSKTYDEKDNIFETQLSTPVSSTSLSSDMEEDEDEQSSQLIRSVKHLSVLQEEALPEKPHDMYPLTFDYDISYRKDVPPSVAEPPSLISIFRKSLGKDLTSITMPIASNEPLSFLQKYAESYEYADLLNDAYNSPVDNGERILKVACFAISYLSSYRSNVRSLRKPFNPLLGETFEMVRPELGIRLISEKVVHHPVIFAAYVESEHWSIGHCFSPEQKYYGKTAEINIDGKVCLQYDLGETYEWTQPTTVLRNMIAFTGEKYTEPVDKMTVRCNSGYMATVTFVPERSHFTNRRSEKVVVKVTAPDNKKLVKTVSGTWTSSMQFDDTGYPVWQVHKLVSDYENKYGFTEFAASLNDMTTIDEECAPTDSRRRPDQKMYEQGDVEHAEELKLDLEQRQRLRRQDEDGAPTVHNPVFFKKAGPGRLDYQYIQGEESYWERRKGQKWNGLIKLW</sequence>
<dbReference type="Pfam" id="PF15409">
    <property type="entry name" value="PH_8"/>
    <property type="match status" value="1"/>
</dbReference>
<feature type="region of interest" description="Disordered" evidence="5">
    <location>
        <begin position="673"/>
        <end position="715"/>
    </location>
</feature>
<feature type="compositionally biased region" description="Polar residues" evidence="5">
    <location>
        <begin position="572"/>
        <end position="599"/>
    </location>
</feature>
<evidence type="ECO:0000313" key="8">
    <source>
        <dbReference type="Proteomes" id="UP000662931"/>
    </source>
</evidence>
<evidence type="ECO:0000256" key="2">
    <source>
        <dbReference type="ARBA" id="ARBA00022448"/>
    </source>
</evidence>
<dbReference type="RefSeq" id="XP_038778898.1">
    <property type="nucleotide sequence ID" value="XM_038922970.1"/>
</dbReference>
<evidence type="ECO:0000259" key="6">
    <source>
        <dbReference type="PROSITE" id="PS50003"/>
    </source>
</evidence>
<dbReference type="InterPro" id="IPR036598">
    <property type="entry name" value="GOLD_dom_sf"/>
</dbReference>
<dbReference type="GO" id="GO:0006897">
    <property type="term" value="P:endocytosis"/>
    <property type="evidence" value="ECO:0007669"/>
    <property type="project" value="TreeGrafter"/>
</dbReference>
<dbReference type="InterPro" id="IPR037239">
    <property type="entry name" value="OSBP_sf"/>
</dbReference>
<dbReference type="GeneID" id="62196087"/>
<evidence type="ECO:0000256" key="3">
    <source>
        <dbReference type="ARBA" id="ARBA00023055"/>
    </source>
</evidence>
<dbReference type="InterPro" id="IPR001849">
    <property type="entry name" value="PH_domain"/>
</dbReference>
<feature type="compositionally biased region" description="Basic and acidic residues" evidence="5">
    <location>
        <begin position="673"/>
        <end position="690"/>
    </location>
</feature>
<dbReference type="GO" id="GO:0120009">
    <property type="term" value="P:intermembrane lipid transfer"/>
    <property type="evidence" value="ECO:0007669"/>
    <property type="project" value="UniProtKB-ARBA"/>
</dbReference>
<feature type="compositionally biased region" description="Polar residues" evidence="5">
    <location>
        <begin position="62"/>
        <end position="79"/>
    </location>
</feature>
<dbReference type="GO" id="GO:0030011">
    <property type="term" value="P:maintenance of cell polarity"/>
    <property type="evidence" value="ECO:0007669"/>
    <property type="project" value="TreeGrafter"/>
</dbReference>
<dbReference type="Pfam" id="PF01237">
    <property type="entry name" value="Oxysterol_BP"/>
    <property type="match status" value="1"/>
</dbReference>
<dbReference type="GO" id="GO:0032541">
    <property type="term" value="C:cortical endoplasmic reticulum"/>
    <property type="evidence" value="ECO:0007669"/>
    <property type="project" value="TreeGrafter"/>
</dbReference>
<feature type="compositionally biased region" description="Low complexity" evidence="5">
    <location>
        <begin position="695"/>
        <end position="706"/>
    </location>
</feature>
<dbReference type="GO" id="GO:0005829">
    <property type="term" value="C:cytosol"/>
    <property type="evidence" value="ECO:0007669"/>
    <property type="project" value="TreeGrafter"/>
</dbReference>